<dbReference type="RefSeq" id="XP_007834862.1">
    <property type="nucleotide sequence ID" value="XM_007836671.1"/>
</dbReference>
<dbReference type="InParanoid" id="W3X5V5"/>
<dbReference type="PROSITE" id="PS51186">
    <property type="entry name" value="GNAT"/>
    <property type="match status" value="1"/>
</dbReference>
<sequence length="530" mass="59247">MAPDLVHRAASYPRSEKVLLKRDLQSCIPLMNVLNEGDLLVLLSPVVAPLAQDDVVLDPFEPLGRALAARHAWVRHVPYTANRGITEFHSTFIKRAKVIIFVIAGAAVPGQVSQIDMAELAQVMAEYRPLVVVACQEEYLGFEENHFGTIIQLSGYAPSQLEEAAAVLFGETPATIDRPLGLQEPTAAPKKWTVEALPDSLIQFDVSPILDLWNECLPKQFTFNRYTLQSLLDRDGFGRHYVVRQPETREIIGFCATYTTWAFSDPDFLVGSVAILLVKNTYRKMGIGSSLYNHATGLLTRTRGVERLQLGSTFPRLLCGIPQELSPSRDWFKKRGWDLDSREPGGGKEVCDWLLKIHDWPSGGLGSIPEGYTFRTCTPDDFSNLLDFLRREESRNETMGLFEIYKWSKDSTFDIVLSLHGQTIVAAALTYMPDSGSTADTEIPWPRTMGPLVGGITCICISEDNPAVQRYRNSVMIRLLGTCIEQLSSYGMQEVFLDGMRSGGRGFEDLGFRKWATYQEVWKPVGNARP</sequence>
<organism evidence="2 3">
    <name type="scientific">Pestalotiopsis fici (strain W106-1 / CGMCC3.15140)</name>
    <dbReference type="NCBI Taxonomy" id="1229662"/>
    <lineage>
        <taxon>Eukaryota</taxon>
        <taxon>Fungi</taxon>
        <taxon>Dikarya</taxon>
        <taxon>Ascomycota</taxon>
        <taxon>Pezizomycotina</taxon>
        <taxon>Sordariomycetes</taxon>
        <taxon>Xylariomycetidae</taxon>
        <taxon>Amphisphaeriales</taxon>
        <taxon>Sporocadaceae</taxon>
        <taxon>Pestalotiopsis</taxon>
    </lineage>
</organism>
<dbReference type="InterPro" id="IPR000182">
    <property type="entry name" value="GNAT_dom"/>
</dbReference>
<feature type="domain" description="N-acetyltransferase" evidence="1">
    <location>
        <begin position="196"/>
        <end position="361"/>
    </location>
</feature>
<dbReference type="EMBL" id="KI912113">
    <property type="protein sequence ID" value="ETS80561.1"/>
    <property type="molecule type" value="Genomic_DNA"/>
</dbReference>
<evidence type="ECO:0000259" key="1">
    <source>
        <dbReference type="PROSITE" id="PS51186"/>
    </source>
</evidence>
<evidence type="ECO:0000313" key="3">
    <source>
        <dbReference type="Proteomes" id="UP000030651"/>
    </source>
</evidence>
<protein>
    <recommendedName>
        <fullName evidence="1">N-acetyltransferase domain-containing protein</fullName>
    </recommendedName>
</protein>
<dbReference type="OrthoDB" id="47059at2759"/>
<name>W3X5V5_PESFW</name>
<dbReference type="InterPro" id="IPR016181">
    <property type="entry name" value="Acyl_CoA_acyltransferase"/>
</dbReference>
<proteinExistence type="predicted"/>
<gene>
    <name evidence="2" type="ORF">PFICI_08090</name>
</gene>
<dbReference type="AlphaFoldDB" id="W3X5V5"/>
<dbReference type="Gene3D" id="3.40.630.30">
    <property type="match status" value="1"/>
</dbReference>
<reference evidence="3" key="1">
    <citation type="journal article" date="2015" name="BMC Genomics">
        <title>Genomic and transcriptomic analysis of the endophytic fungus Pestalotiopsis fici reveals its lifestyle and high potential for synthesis of natural products.</title>
        <authorList>
            <person name="Wang X."/>
            <person name="Zhang X."/>
            <person name="Liu L."/>
            <person name="Xiang M."/>
            <person name="Wang W."/>
            <person name="Sun X."/>
            <person name="Che Y."/>
            <person name="Guo L."/>
            <person name="Liu G."/>
            <person name="Guo L."/>
            <person name="Wang C."/>
            <person name="Yin W.B."/>
            <person name="Stadler M."/>
            <person name="Zhang X."/>
            <person name="Liu X."/>
        </authorList>
    </citation>
    <scope>NUCLEOTIDE SEQUENCE [LARGE SCALE GENOMIC DNA]</scope>
    <source>
        <strain evidence="3">W106-1 / CGMCC3.15140</strain>
    </source>
</reference>
<dbReference type="KEGG" id="pfy:PFICI_08090"/>
<evidence type="ECO:0000313" key="2">
    <source>
        <dbReference type="EMBL" id="ETS80561.1"/>
    </source>
</evidence>
<dbReference type="SUPFAM" id="SSF55729">
    <property type="entry name" value="Acyl-CoA N-acyltransferases (Nat)"/>
    <property type="match status" value="1"/>
</dbReference>
<dbReference type="GO" id="GO:0016747">
    <property type="term" value="F:acyltransferase activity, transferring groups other than amino-acyl groups"/>
    <property type="evidence" value="ECO:0007669"/>
    <property type="project" value="InterPro"/>
</dbReference>
<dbReference type="OMA" id="HVPYTKR"/>
<dbReference type="Pfam" id="PF00583">
    <property type="entry name" value="Acetyltransf_1"/>
    <property type="match status" value="1"/>
</dbReference>
<dbReference type="Proteomes" id="UP000030651">
    <property type="component" value="Unassembled WGS sequence"/>
</dbReference>
<dbReference type="HOGENOM" id="CLU_023475_0_0_1"/>
<dbReference type="CDD" id="cd04301">
    <property type="entry name" value="NAT_SF"/>
    <property type="match status" value="1"/>
</dbReference>
<keyword evidence="3" id="KW-1185">Reference proteome</keyword>
<dbReference type="GeneID" id="19273103"/>
<accession>W3X5V5</accession>
<dbReference type="eggNOG" id="ENOG502QTNX">
    <property type="taxonomic scope" value="Eukaryota"/>
</dbReference>